<gene>
    <name evidence="9" type="ORF">CUNI_LOCUS2338</name>
</gene>
<keyword evidence="2 6" id="KW-0812">Transmembrane</keyword>
<evidence type="ECO:0000256" key="4">
    <source>
        <dbReference type="ARBA" id="ARBA00023136"/>
    </source>
</evidence>
<evidence type="ECO:0000313" key="10">
    <source>
        <dbReference type="Proteomes" id="UP000678393"/>
    </source>
</evidence>
<dbReference type="GO" id="GO:0004930">
    <property type="term" value="F:G protein-coupled receptor activity"/>
    <property type="evidence" value="ECO:0007669"/>
    <property type="project" value="InterPro"/>
</dbReference>
<evidence type="ECO:0000256" key="2">
    <source>
        <dbReference type="ARBA" id="ARBA00022692"/>
    </source>
</evidence>
<reference evidence="9" key="1">
    <citation type="submission" date="2021-04" db="EMBL/GenBank/DDBJ databases">
        <authorList>
            <consortium name="Molecular Ecology Group"/>
        </authorList>
    </citation>
    <scope>NUCLEOTIDE SEQUENCE</scope>
</reference>
<evidence type="ECO:0000256" key="1">
    <source>
        <dbReference type="ARBA" id="ARBA00004370"/>
    </source>
</evidence>
<accession>A0A8S3YPA3</accession>
<proteinExistence type="predicted"/>
<comment type="caution">
    <text evidence="9">The sequence shown here is derived from an EMBL/GenBank/DDBJ whole genome shotgun (WGS) entry which is preliminary data.</text>
</comment>
<dbReference type="Proteomes" id="UP000678393">
    <property type="component" value="Unassembled WGS sequence"/>
</dbReference>
<feature type="transmembrane region" description="Helical" evidence="6">
    <location>
        <begin position="71"/>
        <end position="92"/>
    </location>
</feature>
<feature type="transmembrane region" description="Helical" evidence="6">
    <location>
        <begin position="177"/>
        <end position="197"/>
    </location>
</feature>
<feature type="region of interest" description="Disordered" evidence="5">
    <location>
        <begin position="452"/>
        <end position="473"/>
    </location>
</feature>
<evidence type="ECO:0000256" key="5">
    <source>
        <dbReference type="SAM" id="MobiDB-lite"/>
    </source>
</evidence>
<dbReference type="CDD" id="cd14978">
    <property type="entry name" value="7tmA_FMRFamide_R-like"/>
    <property type="match status" value="1"/>
</dbReference>
<feature type="signal peptide" evidence="7">
    <location>
        <begin position="1"/>
        <end position="18"/>
    </location>
</feature>
<feature type="transmembrane region" description="Helical" evidence="6">
    <location>
        <begin position="113"/>
        <end position="133"/>
    </location>
</feature>
<comment type="subcellular location">
    <subcellularLocation>
        <location evidence="1">Membrane</location>
    </subcellularLocation>
</comment>
<dbReference type="Gene3D" id="1.20.1070.10">
    <property type="entry name" value="Rhodopsin 7-helix transmembrane proteins"/>
    <property type="match status" value="1"/>
</dbReference>
<name>A0A8S3YPA3_9EUPU</name>
<feature type="compositionally biased region" description="Polar residues" evidence="5">
    <location>
        <begin position="521"/>
        <end position="534"/>
    </location>
</feature>
<feature type="region of interest" description="Disordered" evidence="5">
    <location>
        <begin position="494"/>
        <end position="534"/>
    </location>
</feature>
<keyword evidence="7" id="KW-0732">Signal</keyword>
<feature type="region of interest" description="Disordered" evidence="5">
    <location>
        <begin position="402"/>
        <end position="425"/>
    </location>
</feature>
<dbReference type="InterPro" id="IPR052954">
    <property type="entry name" value="GPCR-Ligand_Int"/>
</dbReference>
<feature type="compositionally biased region" description="Basic residues" evidence="5">
    <location>
        <begin position="411"/>
        <end position="425"/>
    </location>
</feature>
<dbReference type="AlphaFoldDB" id="A0A8S3YPA3"/>
<protein>
    <recommendedName>
        <fullName evidence="8">G-protein coupled receptors family 1 profile domain-containing protein</fullName>
    </recommendedName>
</protein>
<dbReference type="OrthoDB" id="10011262at2759"/>
<feature type="transmembrane region" description="Helical" evidence="6">
    <location>
        <begin position="254"/>
        <end position="270"/>
    </location>
</feature>
<sequence>MACIPGFLGNMLTIFVLCRRNMLTSTNAFLSALAVSDSIKLVNDIMYIMVTVFLHTDKELGRIAYGYLYPYAHFIFSMSVCVSSWLTVSVAIERYILVCHPTRARAFWNRKRAVWLCVFIYVIMTILALPSALRYRTINCIDRITNVTRLEVELTEIWRNQLLATTYEWVQSLLRSIIPLIILVVLNVCIICALKRTKTNRGRNPRHRVTIMMIVVILVFLICITPDALLSTVFKFGYHEEGYLEKGIREITDSLLTINAGVNFIIYCVFNQVFRKSFTRICCPTSRPVGWITELDESTYRRLSEAKYLLSTNNNSPPRRNTPPKPKSGRHLQENHRALNSGVGTNMTLRKPSEENKCSLNSSAWQDLSRQSSPLITSSSSSLSENCSPYTTHINQQHLQYQHRASSGGLKKSRNSVKSNRAKNKAKVTFLENDELMEDFTGDDSQCSRQQVKQHNTMTDLPSSVSGQYDSLTDMPSNIRWQHDSVTEMPSRVFGQNSSVKDLPSKVSGQYGSVSDLPSKVSGQYSSVTDLPSK</sequence>
<evidence type="ECO:0000256" key="3">
    <source>
        <dbReference type="ARBA" id="ARBA00022989"/>
    </source>
</evidence>
<feature type="transmembrane region" description="Helical" evidence="6">
    <location>
        <begin position="209"/>
        <end position="234"/>
    </location>
</feature>
<evidence type="ECO:0000256" key="6">
    <source>
        <dbReference type="SAM" id="Phobius"/>
    </source>
</evidence>
<keyword evidence="4 6" id="KW-0472">Membrane</keyword>
<feature type="chain" id="PRO_5035785840" description="G-protein coupled receptors family 1 profile domain-containing protein" evidence="7">
    <location>
        <begin position="19"/>
        <end position="534"/>
    </location>
</feature>
<organism evidence="9 10">
    <name type="scientific">Candidula unifasciata</name>
    <dbReference type="NCBI Taxonomy" id="100452"/>
    <lineage>
        <taxon>Eukaryota</taxon>
        <taxon>Metazoa</taxon>
        <taxon>Spiralia</taxon>
        <taxon>Lophotrochozoa</taxon>
        <taxon>Mollusca</taxon>
        <taxon>Gastropoda</taxon>
        <taxon>Heterobranchia</taxon>
        <taxon>Euthyneura</taxon>
        <taxon>Panpulmonata</taxon>
        <taxon>Eupulmonata</taxon>
        <taxon>Stylommatophora</taxon>
        <taxon>Helicina</taxon>
        <taxon>Helicoidea</taxon>
        <taxon>Geomitridae</taxon>
        <taxon>Candidula</taxon>
    </lineage>
</organism>
<dbReference type="PRINTS" id="PR00237">
    <property type="entry name" value="GPCRRHODOPSN"/>
</dbReference>
<dbReference type="PANTHER" id="PTHR46641">
    <property type="entry name" value="FMRFAMIDE RECEPTOR-RELATED"/>
    <property type="match status" value="1"/>
</dbReference>
<dbReference type="InterPro" id="IPR000276">
    <property type="entry name" value="GPCR_Rhodpsn"/>
</dbReference>
<evidence type="ECO:0000256" key="7">
    <source>
        <dbReference type="SAM" id="SignalP"/>
    </source>
</evidence>
<dbReference type="EMBL" id="CAJHNH020000301">
    <property type="protein sequence ID" value="CAG5116780.1"/>
    <property type="molecule type" value="Genomic_DNA"/>
</dbReference>
<evidence type="ECO:0000313" key="9">
    <source>
        <dbReference type="EMBL" id="CAG5116780.1"/>
    </source>
</evidence>
<dbReference type="Pfam" id="PF00001">
    <property type="entry name" value="7tm_1"/>
    <property type="match status" value="1"/>
</dbReference>
<dbReference type="SUPFAM" id="SSF81321">
    <property type="entry name" value="Family A G protein-coupled receptor-like"/>
    <property type="match status" value="1"/>
</dbReference>
<dbReference type="GO" id="GO:0016020">
    <property type="term" value="C:membrane"/>
    <property type="evidence" value="ECO:0007669"/>
    <property type="project" value="UniProtKB-SubCell"/>
</dbReference>
<feature type="region of interest" description="Disordered" evidence="5">
    <location>
        <begin position="311"/>
        <end position="363"/>
    </location>
</feature>
<dbReference type="PROSITE" id="PS50262">
    <property type="entry name" value="G_PROTEIN_RECEP_F1_2"/>
    <property type="match status" value="1"/>
</dbReference>
<evidence type="ECO:0000259" key="8">
    <source>
        <dbReference type="PROSITE" id="PS50262"/>
    </source>
</evidence>
<keyword evidence="10" id="KW-1185">Reference proteome</keyword>
<feature type="domain" description="G-protein coupled receptors family 1 profile" evidence="8">
    <location>
        <begin position="9"/>
        <end position="267"/>
    </location>
</feature>
<keyword evidence="3 6" id="KW-1133">Transmembrane helix</keyword>
<dbReference type="InterPro" id="IPR017452">
    <property type="entry name" value="GPCR_Rhodpsn_7TM"/>
</dbReference>
<dbReference type="PANTHER" id="PTHR46641:SF2">
    <property type="entry name" value="FMRFAMIDE RECEPTOR"/>
    <property type="match status" value="1"/>
</dbReference>
<feature type="non-terminal residue" evidence="9">
    <location>
        <position position="534"/>
    </location>
</feature>